<gene>
    <name evidence="8" type="ORF">GNLVRS02_ARAD1B06160g</name>
</gene>
<comment type="subcellular location">
    <subcellularLocation>
        <location evidence="2">Cytoplasm</location>
    </subcellularLocation>
    <subcellularLocation>
        <location evidence="1">Nucleus</location>
    </subcellularLocation>
</comment>
<dbReference type="GO" id="GO:0005634">
    <property type="term" value="C:nucleus"/>
    <property type="evidence" value="ECO:0007669"/>
    <property type="project" value="UniProtKB-SubCell"/>
</dbReference>
<sequence>MSVTQRLSIQWGQSPSSEPTDTLVITSPEGHFVDVRVLKDHEPHDKFPIEWAFCGRTEQVGDGKVNYSHDIDSRQLQGESVDPDVGSVETLANGDEREEGEMTNPATGKVESYVEVWRPLDPNKEDRTPLPKSLVSDINVSVLATVDGQKMNGRVVRVGRWIQGILEFDDDNDKAGNIVDRLAIVRAKATGDIWSKEVSIGSHSDKVPVSDLEGRVLGDTFIYGGIEWAVIEHRRSRTDSIY</sequence>
<evidence type="ECO:0000256" key="1">
    <source>
        <dbReference type="ARBA" id="ARBA00004123"/>
    </source>
</evidence>
<dbReference type="CDD" id="cd11692">
    <property type="entry name" value="HRI1_N_like"/>
    <property type="match status" value="1"/>
</dbReference>
<dbReference type="AlphaFoldDB" id="A0A060T5C5"/>
<reference evidence="8" key="2">
    <citation type="submission" date="2014-06" db="EMBL/GenBank/DDBJ databases">
        <title>The complete genome of Blastobotrys (Arxula) adeninivorans LS3 - a yeast of biotechnological interest.</title>
        <authorList>
            <person name="Kunze G."/>
            <person name="Gaillardin C."/>
            <person name="Czernicka M."/>
            <person name="Durrens P."/>
            <person name="Martin T."/>
            <person name="Boer E."/>
            <person name="Gabaldon T."/>
            <person name="Cruz J."/>
            <person name="Talla E."/>
            <person name="Marck C."/>
            <person name="Goffeau A."/>
            <person name="Barbe V."/>
            <person name="Baret P."/>
            <person name="Baronian K."/>
            <person name="Beier S."/>
            <person name="Bleykasten C."/>
            <person name="Bode R."/>
            <person name="Casaregola S."/>
            <person name="Despons L."/>
            <person name="Fairhead C."/>
            <person name="Giersberg M."/>
            <person name="Gierski P."/>
            <person name="Hahnel U."/>
            <person name="Hartmann A."/>
            <person name="Jankowska D."/>
            <person name="Jubin C."/>
            <person name="Jung P."/>
            <person name="Lafontaine I."/>
            <person name="Leh-Louis V."/>
            <person name="Lemaire M."/>
            <person name="Marcet-Houben M."/>
            <person name="Mascher M."/>
            <person name="Morel G."/>
            <person name="Richard G.-F."/>
            <person name="Riechen J."/>
            <person name="Sacerdot C."/>
            <person name="Sarkar A."/>
            <person name="Savel G."/>
            <person name="Schacherer J."/>
            <person name="Sherman D."/>
            <person name="Straub M.-L."/>
            <person name="Stein N."/>
            <person name="Thierry A."/>
            <person name="Trautwein-Schult A."/>
            <person name="Westhof E."/>
            <person name="Worch S."/>
            <person name="Dujon B."/>
            <person name="Souciet J.-L."/>
            <person name="Wincker P."/>
            <person name="Scholz U."/>
            <person name="Neuveglise N."/>
        </authorList>
    </citation>
    <scope>NUCLEOTIDE SEQUENCE</scope>
    <source>
        <strain evidence="8">LS3</strain>
    </source>
</reference>
<evidence type="ECO:0000256" key="6">
    <source>
        <dbReference type="ARBA" id="ARBA00023242"/>
    </source>
</evidence>
<feature type="region of interest" description="Disordered" evidence="7">
    <location>
        <begin position="75"/>
        <end position="105"/>
    </location>
</feature>
<dbReference type="Gene3D" id="2.40.128.310">
    <property type="entry name" value="Protein HRI1, C-terminal domain"/>
    <property type="match status" value="1"/>
</dbReference>
<dbReference type="Gene3D" id="2.40.128.320">
    <property type="entry name" value="Protein HRI1, N-terminal domain"/>
    <property type="match status" value="1"/>
</dbReference>
<proteinExistence type="inferred from homology"/>
<keyword evidence="5" id="KW-0963">Cytoplasm</keyword>
<dbReference type="GO" id="GO:0005737">
    <property type="term" value="C:cytoplasm"/>
    <property type="evidence" value="ECO:0007669"/>
    <property type="project" value="UniProtKB-SubCell"/>
</dbReference>
<accession>A0A060T5C5</accession>
<protein>
    <recommendedName>
        <fullName evidence="4">Protein HRI1</fullName>
    </recommendedName>
</protein>
<dbReference type="Pfam" id="PF16815">
    <property type="entry name" value="HRI1"/>
    <property type="match status" value="1"/>
</dbReference>
<comment type="similarity">
    <text evidence="3">Belongs to the HRI1 family.</text>
</comment>
<evidence type="ECO:0000256" key="7">
    <source>
        <dbReference type="SAM" id="MobiDB-lite"/>
    </source>
</evidence>
<evidence type="ECO:0000256" key="2">
    <source>
        <dbReference type="ARBA" id="ARBA00004496"/>
    </source>
</evidence>
<dbReference type="PhylomeDB" id="A0A060T5C5"/>
<evidence type="ECO:0000256" key="3">
    <source>
        <dbReference type="ARBA" id="ARBA00005229"/>
    </source>
</evidence>
<dbReference type="InterPro" id="IPR043047">
    <property type="entry name" value="Hri1_N_sf"/>
</dbReference>
<evidence type="ECO:0000256" key="4">
    <source>
        <dbReference type="ARBA" id="ARBA00017063"/>
    </source>
</evidence>
<keyword evidence="6" id="KW-0539">Nucleus</keyword>
<reference evidence="8" key="1">
    <citation type="submission" date="2014-02" db="EMBL/GenBank/DDBJ databases">
        <authorList>
            <person name="Genoscope - CEA"/>
        </authorList>
    </citation>
    <scope>NUCLEOTIDE SEQUENCE</scope>
    <source>
        <strain evidence="8">LS3</strain>
    </source>
</reference>
<dbReference type="InterPro" id="IPR031818">
    <property type="entry name" value="Hri1"/>
</dbReference>
<dbReference type="InterPro" id="IPR038744">
    <property type="entry name" value="Hri1_N"/>
</dbReference>
<evidence type="ECO:0000256" key="5">
    <source>
        <dbReference type="ARBA" id="ARBA00022490"/>
    </source>
</evidence>
<name>A0A060T5C5_BLAAD</name>
<dbReference type="EMBL" id="HG937692">
    <property type="protein sequence ID" value="CDP36138.1"/>
    <property type="molecule type" value="Genomic_DNA"/>
</dbReference>
<organism evidence="8">
    <name type="scientific">Blastobotrys adeninivorans</name>
    <name type="common">Yeast</name>
    <name type="synonym">Arxula adeninivorans</name>
    <dbReference type="NCBI Taxonomy" id="409370"/>
    <lineage>
        <taxon>Eukaryota</taxon>
        <taxon>Fungi</taxon>
        <taxon>Dikarya</taxon>
        <taxon>Ascomycota</taxon>
        <taxon>Saccharomycotina</taxon>
        <taxon>Dipodascomycetes</taxon>
        <taxon>Dipodascales</taxon>
        <taxon>Trichomonascaceae</taxon>
        <taxon>Blastobotrys</taxon>
    </lineage>
</organism>
<feature type="region of interest" description="Disordered" evidence="7">
    <location>
        <begin position="1"/>
        <end position="21"/>
    </location>
</feature>
<evidence type="ECO:0000313" key="8">
    <source>
        <dbReference type="EMBL" id="CDP36138.1"/>
    </source>
</evidence>